<keyword evidence="6 8" id="KW-0472">Membrane</keyword>
<dbReference type="GO" id="GO:0016757">
    <property type="term" value="F:glycosyltransferase activity"/>
    <property type="evidence" value="ECO:0007669"/>
    <property type="project" value="UniProtKB-KW"/>
</dbReference>
<dbReference type="AlphaFoldDB" id="A0A2R7Y0G4"/>
<dbReference type="EMBL" id="NDWU01000036">
    <property type="protein sequence ID" value="PUA30988.1"/>
    <property type="molecule type" value="Genomic_DNA"/>
</dbReference>
<dbReference type="InterPro" id="IPR029044">
    <property type="entry name" value="Nucleotide-diphossugar_trans"/>
</dbReference>
<evidence type="ECO:0000256" key="5">
    <source>
        <dbReference type="ARBA" id="ARBA00022989"/>
    </source>
</evidence>
<feature type="domain" description="Glycosyltransferase 2-like" evidence="9">
    <location>
        <begin position="76"/>
        <end position="181"/>
    </location>
</feature>
<comment type="caution">
    <text evidence="11">The sequence shown here is derived from an EMBL/GenBank/DDBJ whole genome shotgun (WGS) entry which is preliminary data.</text>
</comment>
<dbReference type="Pfam" id="PF13632">
    <property type="entry name" value="Glyco_trans_2_3"/>
    <property type="match status" value="1"/>
</dbReference>
<feature type="domain" description="Glycosyltransferase 2-like" evidence="10">
    <location>
        <begin position="203"/>
        <end position="389"/>
    </location>
</feature>
<evidence type="ECO:0000313" key="11">
    <source>
        <dbReference type="EMBL" id="PUA30988.1"/>
    </source>
</evidence>
<feature type="transmembrane region" description="Helical" evidence="8">
    <location>
        <begin position="547"/>
        <end position="569"/>
    </location>
</feature>
<proteinExistence type="predicted"/>
<feature type="transmembrane region" description="Helical" evidence="8">
    <location>
        <begin position="346"/>
        <end position="369"/>
    </location>
</feature>
<evidence type="ECO:0000259" key="10">
    <source>
        <dbReference type="Pfam" id="PF13632"/>
    </source>
</evidence>
<evidence type="ECO:0000259" key="9">
    <source>
        <dbReference type="Pfam" id="PF00535"/>
    </source>
</evidence>
<protein>
    <recommendedName>
        <fullName evidence="9 10">Glycosyltransferase 2-like domain-containing protein</fullName>
    </recommendedName>
</protein>
<accession>A0A2R7Y0G4</accession>
<feature type="transmembrane region" description="Helical" evidence="8">
    <location>
        <begin position="477"/>
        <end position="497"/>
    </location>
</feature>
<dbReference type="Gene3D" id="3.90.550.10">
    <property type="entry name" value="Spore Coat Polysaccharide Biosynthesis Protein SpsA, Chain A"/>
    <property type="match status" value="1"/>
</dbReference>
<comment type="subcellular location">
    <subcellularLocation>
        <location evidence="1">Membrane</location>
        <topology evidence="1">Multi-pass membrane protein</topology>
    </subcellularLocation>
</comment>
<evidence type="ECO:0000256" key="4">
    <source>
        <dbReference type="ARBA" id="ARBA00022692"/>
    </source>
</evidence>
<evidence type="ECO:0000256" key="7">
    <source>
        <dbReference type="SAM" id="MobiDB-lite"/>
    </source>
</evidence>
<name>A0A2R7Y0G4_9ARCH</name>
<dbReference type="Proteomes" id="UP000244066">
    <property type="component" value="Unassembled WGS sequence"/>
</dbReference>
<evidence type="ECO:0000256" key="8">
    <source>
        <dbReference type="SAM" id="Phobius"/>
    </source>
</evidence>
<dbReference type="InterPro" id="IPR050321">
    <property type="entry name" value="Glycosyltr_2/OpgH_subfam"/>
</dbReference>
<dbReference type="GO" id="GO:0016020">
    <property type="term" value="C:membrane"/>
    <property type="evidence" value="ECO:0007669"/>
    <property type="project" value="UniProtKB-SubCell"/>
</dbReference>
<feature type="transmembrane region" description="Helical" evidence="8">
    <location>
        <begin position="381"/>
        <end position="405"/>
    </location>
</feature>
<feature type="transmembrane region" description="Helical" evidence="8">
    <location>
        <begin position="517"/>
        <end position="535"/>
    </location>
</feature>
<dbReference type="CDD" id="cd06423">
    <property type="entry name" value="CESA_like"/>
    <property type="match status" value="1"/>
</dbReference>
<feature type="transmembrane region" description="Helical" evidence="8">
    <location>
        <begin position="12"/>
        <end position="37"/>
    </location>
</feature>
<evidence type="ECO:0000256" key="2">
    <source>
        <dbReference type="ARBA" id="ARBA00022676"/>
    </source>
</evidence>
<feature type="region of interest" description="Disordered" evidence="7">
    <location>
        <begin position="48"/>
        <end position="69"/>
    </location>
</feature>
<keyword evidence="4 8" id="KW-0812">Transmembrane</keyword>
<evidence type="ECO:0000256" key="1">
    <source>
        <dbReference type="ARBA" id="ARBA00004141"/>
    </source>
</evidence>
<keyword evidence="3" id="KW-0808">Transferase</keyword>
<keyword evidence="5 8" id="KW-1133">Transmembrane helix</keyword>
<gene>
    <name evidence="11" type="ORF">B9J98_08335</name>
</gene>
<dbReference type="Pfam" id="PF00535">
    <property type="entry name" value="Glycos_transf_2"/>
    <property type="match status" value="1"/>
</dbReference>
<reference evidence="11 12" key="1">
    <citation type="submission" date="2017-04" db="EMBL/GenBank/DDBJ databases">
        <title>Draft Aigarchaeota genome from a New Zealand hot spring.</title>
        <authorList>
            <person name="Reysenbach A.-L."/>
            <person name="Donaho J.A."/>
            <person name="Gerhart J."/>
            <person name="Kelley J.F."/>
            <person name="Kouba K."/>
            <person name="Podar M."/>
            <person name="Stott M."/>
        </authorList>
    </citation>
    <scope>NUCLEOTIDE SEQUENCE [LARGE SCALE GENOMIC DNA]</scope>
    <source>
        <strain evidence="11">NZ13_MG1</strain>
    </source>
</reference>
<dbReference type="PANTHER" id="PTHR43867:SF2">
    <property type="entry name" value="CELLULOSE SYNTHASE CATALYTIC SUBUNIT A [UDP-FORMING]"/>
    <property type="match status" value="1"/>
</dbReference>
<feature type="transmembrane region" description="Helical" evidence="8">
    <location>
        <begin position="604"/>
        <end position="622"/>
    </location>
</feature>
<dbReference type="PANTHER" id="PTHR43867">
    <property type="entry name" value="CELLULOSE SYNTHASE CATALYTIC SUBUNIT A [UDP-FORMING]"/>
    <property type="match status" value="1"/>
</dbReference>
<keyword evidence="2" id="KW-0328">Glycosyltransferase</keyword>
<evidence type="ECO:0000256" key="3">
    <source>
        <dbReference type="ARBA" id="ARBA00022679"/>
    </source>
</evidence>
<dbReference type="InterPro" id="IPR001173">
    <property type="entry name" value="Glyco_trans_2-like"/>
</dbReference>
<sequence>MQALELLPYISLAFGLLFFTYAIRYYIALAYTAYFLFKGSNGNRNGLQTNGGLKLRHHANGGTPTPSDNGHLPMVSIHVPLYNEERVAARLMEALLSLDYPNYEVIVVDDSTDSTPSILRRYEKDPRVKIIHRESRSGFKGGALREALRLMSEEAEFVLVFDADFIPPRDIIQRLLGEFGNGYQNGKLSGKGIRRALEELYSSRDVVAVQGYQWHVLNASENWITKAVSAEYAGNYLVERLFVNDLMLGMRMISGSVFMIRADVLRYYGWRDSLTEDWDLTLRLYRDGYKVKYTQLAAAPAECPATLMSLIRQRARWAEGHTFAVKRYFMEILRSKFLTLREKLEFLYLSPYYLSSLFLVLGTALWLAAEILRVKVPFWTSLFGWSLLLTNMMAVPLVNLTGLYLEYRASRHWQGALAIIPLMHVLAVFQALAALKGLFGKRESAWFRTLKTGKITESILSFIVRKIFRGRQPSRRGSGIASCAALSLISSFVAYGLIRLLLKGAGGSGRMPQPAEYAVLMASVSIGISAIVWLMGRGRDGDRARGLVVGGLAAASSYTLMALLLGTPLLTLQDAASGLASACLGTLLFYGSRLGQDPSAVRRAGMLFLTTSLVVLLAFQPLEQASAYVPYQTLYLYPNGGEEIGSGTMKTTPPVVLVQLSTSGKLYGLLLEV</sequence>
<evidence type="ECO:0000313" key="12">
    <source>
        <dbReference type="Proteomes" id="UP000244066"/>
    </source>
</evidence>
<evidence type="ECO:0000256" key="6">
    <source>
        <dbReference type="ARBA" id="ARBA00023136"/>
    </source>
</evidence>
<feature type="transmembrane region" description="Helical" evidence="8">
    <location>
        <begin position="417"/>
        <end position="439"/>
    </location>
</feature>
<organism evidence="11 12">
    <name type="scientific">Candidatus Terraquivivens tikiterensis</name>
    <dbReference type="NCBI Taxonomy" id="1980982"/>
    <lineage>
        <taxon>Archaea</taxon>
        <taxon>Nitrososphaerota</taxon>
        <taxon>Candidatus Wolframiiraptoraceae</taxon>
        <taxon>Candidatus Terraquivivens</taxon>
    </lineage>
</organism>
<feature type="transmembrane region" description="Helical" evidence="8">
    <location>
        <begin position="575"/>
        <end position="592"/>
    </location>
</feature>
<dbReference type="SUPFAM" id="SSF53448">
    <property type="entry name" value="Nucleotide-diphospho-sugar transferases"/>
    <property type="match status" value="1"/>
</dbReference>